<dbReference type="Proteomes" id="UP000694924">
    <property type="component" value="Unplaced"/>
</dbReference>
<evidence type="ECO:0000313" key="2">
    <source>
        <dbReference type="RefSeq" id="XP_015187974.1"/>
    </source>
</evidence>
<organism evidence="1 2">
    <name type="scientific">Polistes dominula</name>
    <name type="common">European paper wasp</name>
    <name type="synonym">Vespa dominula</name>
    <dbReference type="NCBI Taxonomy" id="743375"/>
    <lineage>
        <taxon>Eukaryota</taxon>
        <taxon>Metazoa</taxon>
        <taxon>Ecdysozoa</taxon>
        <taxon>Arthropoda</taxon>
        <taxon>Hexapoda</taxon>
        <taxon>Insecta</taxon>
        <taxon>Pterygota</taxon>
        <taxon>Neoptera</taxon>
        <taxon>Endopterygota</taxon>
        <taxon>Hymenoptera</taxon>
        <taxon>Apocrita</taxon>
        <taxon>Aculeata</taxon>
        <taxon>Vespoidea</taxon>
        <taxon>Vespidae</taxon>
        <taxon>Polistinae</taxon>
        <taxon>Polistini</taxon>
        <taxon>Polistes</taxon>
    </lineage>
</organism>
<gene>
    <name evidence="2" type="primary">LOC107072498</name>
</gene>
<protein>
    <submittedName>
        <fullName evidence="2">Uncharacterized protein LOC107072498</fullName>
    </submittedName>
</protein>
<name>A0ABM1J686_POLDO</name>
<proteinExistence type="predicted"/>
<dbReference type="GeneID" id="107072498"/>
<dbReference type="RefSeq" id="XP_015187974.1">
    <property type="nucleotide sequence ID" value="XM_015332488.1"/>
</dbReference>
<accession>A0ABM1J686</accession>
<evidence type="ECO:0000313" key="1">
    <source>
        <dbReference type="Proteomes" id="UP000694924"/>
    </source>
</evidence>
<sequence length="190" mass="22316">MNTWKKQKLQISNNKQDGSVLEENNKYTNLNSFYESKKQSNYVQMNYLKLSKSSLNSQSRKCTSDFTKEPDYIMQLNTLKNTILNRREKVLNAAQNLLMLSSYLQDLCNSLSERKVVNPDVEDTTKTKRKEQEKEKENTNLNINKKVDKSTSPILFSENNPVVRNNLTEMKTTKTNSRDMYTYNPYRNNK</sequence>
<keyword evidence="1" id="KW-1185">Reference proteome</keyword>
<reference evidence="2" key="1">
    <citation type="submission" date="2025-08" db="UniProtKB">
        <authorList>
            <consortium name="RefSeq"/>
        </authorList>
    </citation>
    <scope>IDENTIFICATION</scope>
    <source>
        <tissue evidence="2">Whole body</tissue>
    </source>
</reference>